<evidence type="ECO:0000256" key="5">
    <source>
        <dbReference type="ARBA" id="ARBA00022692"/>
    </source>
</evidence>
<name>A0A318RU22_WILLI</name>
<dbReference type="EMBL" id="QJSP01000003">
    <property type="protein sequence ID" value="PYE19518.1"/>
    <property type="molecule type" value="Genomic_DNA"/>
</dbReference>
<feature type="transmembrane region" description="Helical" evidence="8">
    <location>
        <begin position="147"/>
        <end position="166"/>
    </location>
</feature>
<protein>
    <submittedName>
        <fullName evidence="9">Tellurite resistance protein TehA-like permease</fullName>
    </submittedName>
</protein>
<dbReference type="Gene3D" id="1.50.10.150">
    <property type="entry name" value="Voltage-dependent anion channel"/>
    <property type="match status" value="1"/>
</dbReference>
<comment type="similarity">
    <text evidence="2">Belongs to the tellurite-resistance/dicarboxylate transporter (TDT) family.</text>
</comment>
<keyword evidence="6 8" id="KW-1133">Transmembrane helix</keyword>
<dbReference type="PANTHER" id="PTHR31686">
    <property type="match status" value="1"/>
</dbReference>
<organism evidence="9 10">
    <name type="scientific">Williamsia limnetica</name>
    <dbReference type="NCBI Taxonomy" id="882452"/>
    <lineage>
        <taxon>Bacteria</taxon>
        <taxon>Bacillati</taxon>
        <taxon>Actinomycetota</taxon>
        <taxon>Actinomycetes</taxon>
        <taxon>Mycobacteriales</taxon>
        <taxon>Nocardiaceae</taxon>
        <taxon>Williamsia</taxon>
    </lineage>
</organism>
<dbReference type="InterPro" id="IPR051629">
    <property type="entry name" value="Sulfite_efflux_TDT"/>
</dbReference>
<feature type="transmembrane region" description="Helical" evidence="8">
    <location>
        <begin position="79"/>
        <end position="97"/>
    </location>
</feature>
<feature type="transmembrane region" description="Helical" evidence="8">
    <location>
        <begin position="319"/>
        <end position="337"/>
    </location>
</feature>
<dbReference type="Proteomes" id="UP000247591">
    <property type="component" value="Unassembled WGS sequence"/>
</dbReference>
<dbReference type="AlphaFoldDB" id="A0A318RU22"/>
<feature type="transmembrane region" description="Helical" evidence="8">
    <location>
        <begin position="244"/>
        <end position="269"/>
    </location>
</feature>
<feature type="transmembrane region" description="Helical" evidence="8">
    <location>
        <begin position="172"/>
        <end position="201"/>
    </location>
</feature>
<feature type="transmembrane region" description="Helical" evidence="8">
    <location>
        <begin position="42"/>
        <end position="67"/>
    </location>
</feature>
<dbReference type="PANTHER" id="PTHR31686:SF3">
    <property type="entry name" value="ACID TRANSPORT PROTEIN, PUTATIVE (AFU_ORTHOLOGUE AFUA_4G09410)-RELATED"/>
    <property type="match status" value="1"/>
</dbReference>
<comment type="caution">
    <text evidence="9">The sequence shown here is derived from an EMBL/GenBank/DDBJ whole genome shotgun (WGS) entry which is preliminary data.</text>
</comment>
<dbReference type="InterPro" id="IPR004695">
    <property type="entry name" value="SLAC1/Mae1/Ssu1/TehA"/>
</dbReference>
<feature type="transmembrane region" description="Helical" evidence="8">
    <location>
        <begin position="276"/>
        <end position="295"/>
    </location>
</feature>
<reference evidence="9 10" key="1">
    <citation type="submission" date="2018-06" db="EMBL/GenBank/DDBJ databases">
        <title>Genomic Encyclopedia of Type Strains, Phase IV (KMG-IV): sequencing the most valuable type-strain genomes for metagenomic binning, comparative biology and taxonomic classification.</title>
        <authorList>
            <person name="Goeker M."/>
        </authorList>
    </citation>
    <scope>NUCLEOTIDE SEQUENCE [LARGE SCALE GENOMIC DNA]</scope>
    <source>
        <strain evidence="9 10">DSM 45521</strain>
    </source>
</reference>
<accession>A0A318RU22</accession>
<dbReference type="GO" id="GO:0000319">
    <property type="term" value="F:sulfite transmembrane transporter activity"/>
    <property type="evidence" value="ECO:0007669"/>
    <property type="project" value="TreeGrafter"/>
</dbReference>
<evidence type="ECO:0000313" key="9">
    <source>
        <dbReference type="EMBL" id="PYE19518.1"/>
    </source>
</evidence>
<feature type="transmembrane region" description="Helical" evidence="8">
    <location>
        <begin position="18"/>
        <end position="36"/>
    </location>
</feature>
<evidence type="ECO:0000256" key="3">
    <source>
        <dbReference type="ARBA" id="ARBA00022448"/>
    </source>
</evidence>
<dbReference type="CDD" id="cd09319">
    <property type="entry name" value="TDT_like_1"/>
    <property type="match status" value="1"/>
</dbReference>
<evidence type="ECO:0000256" key="8">
    <source>
        <dbReference type="SAM" id="Phobius"/>
    </source>
</evidence>
<evidence type="ECO:0000256" key="6">
    <source>
        <dbReference type="ARBA" id="ARBA00022989"/>
    </source>
</evidence>
<keyword evidence="10" id="KW-1185">Reference proteome</keyword>
<dbReference type="RefSeq" id="WP_245937788.1">
    <property type="nucleotide sequence ID" value="NZ_QJSP01000003.1"/>
</dbReference>
<keyword evidence="3" id="KW-0813">Transport</keyword>
<keyword evidence="7 8" id="KW-0472">Membrane</keyword>
<gene>
    <name evidence="9" type="ORF">DFR67_103431</name>
</gene>
<keyword evidence="4" id="KW-1003">Cell membrane</keyword>
<evidence type="ECO:0000256" key="1">
    <source>
        <dbReference type="ARBA" id="ARBA00004651"/>
    </source>
</evidence>
<dbReference type="InterPro" id="IPR038665">
    <property type="entry name" value="Voltage-dep_anion_channel_sf"/>
</dbReference>
<evidence type="ECO:0000256" key="7">
    <source>
        <dbReference type="ARBA" id="ARBA00023136"/>
    </source>
</evidence>
<proteinExistence type="inferred from homology"/>
<feature type="transmembrane region" description="Helical" evidence="8">
    <location>
        <begin position="103"/>
        <end position="126"/>
    </location>
</feature>
<dbReference type="GO" id="GO:0005886">
    <property type="term" value="C:plasma membrane"/>
    <property type="evidence" value="ECO:0007669"/>
    <property type="project" value="UniProtKB-SubCell"/>
</dbReference>
<dbReference type="Pfam" id="PF03595">
    <property type="entry name" value="SLAC1"/>
    <property type="match status" value="1"/>
</dbReference>
<evidence type="ECO:0000313" key="10">
    <source>
        <dbReference type="Proteomes" id="UP000247591"/>
    </source>
</evidence>
<evidence type="ECO:0000256" key="2">
    <source>
        <dbReference type="ARBA" id="ARBA00008566"/>
    </source>
</evidence>
<sequence>MATENYTSWRSRLPHGRLGQFTFVMATGIVSTAMHNTRAHELSFGMFILAVISYCVLVVCVVLNALFITGVGERIRGEGFTVLAFTAASGVLGARFSALHLDWAAATFTIIAAVSWLILGYLAVGLAIASAQAESSVVGLGRVNGTWFLWVVATQSVAVTSAALAHEAQLSFFAAVAALCWSVGILQLVVVAALVATRLLTHPLRASDEVAPYWVFMGSGAITVLAGAEILVVAEEQTLLDPDVVGTVCMALWSFATWLIPLLIALMVWHHSRGGAVIGFRTALWSMVFPIGMYGEASRELGAIRGTEWLKLLGTWESWIALAVWAVVFVGMLRWWVRWWHPAGDRAAAVGQSAT</sequence>
<feature type="transmembrane region" description="Helical" evidence="8">
    <location>
        <begin position="213"/>
        <end position="232"/>
    </location>
</feature>
<evidence type="ECO:0000256" key="4">
    <source>
        <dbReference type="ARBA" id="ARBA00022475"/>
    </source>
</evidence>
<keyword evidence="5 8" id="KW-0812">Transmembrane</keyword>
<comment type="subcellular location">
    <subcellularLocation>
        <location evidence="1">Cell membrane</location>
        <topology evidence="1">Multi-pass membrane protein</topology>
    </subcellularLocation>
</comment>